<name>A0ABV3DLI8_9ACTN</name>
<feature type="compositionally biased region" description="Basic and acidic residues" evidence="1">
    <location>
        <begin position="9"/>
        <end position="20"/>
    </location>
</feature>
<dbReference type="EMBL" id="JBEZFP010000055">
    <property type="protein sequence ID" value="MEU8136072.1"/>
    <property type="molecule type" value="Genomic_DNA"/>
</dbReference>
<accession>A0ABV3DLI8</accession>
<gene>
    <name evidence="2" type="ORF">AB0C36_21475</name>
</gene>
<reference evidence="2 3" key="1">
    <citation type="submission" date="2024-06" db="EMBL/GenBank/DDBJ databases">
        <title>The Natural Products Discovery Center: Release of the First 8490 Sequenced Strains for Exploring Actinobacteria Biosynthetic Diversity.</title>
        <authorList>
            <person name="Kalkreuter E."/>
            <person name="Kautsar S.A."/>
            <person name="Yang D."/>
            <person name="Bader C.D."/>
            <person name="Teijaro C.N."/>
            <person name="Fluegel L."/>
            <person name="Davis C.M."/>
            <person name="Simpson J.R."/>
            <person name="Lauterbach L."/>
            <person name="Steele A.D."/>
            <person name="Gui C."/>
            <person name="Meng S."/>
            <person name="Li G."/>
            <person name="Viehrig K."/>
            <person name="Ye F."/>
            <person name="Su P."/>
            <person name="Kiefer A.F."/>
            <person name="Nichols A."/>
            <person name="Cepeda A.J."/>
            <person name="Yan W."/>
            <person name="Fan B."/>
            <person name="Jiang Y."/>
            <person name="Adhikari A."/>
            <person name="Zheng C.-J."/>
            <person name="Schuster L."/>
            <person name="Cowan T.M."/>
            <person name="Smanski M.J."/>
            <person name="Chevrette M.G."/>
            <person name="De Carvalho L.P.S."/>
            <person name="Shen B."/>
        </authorList>
    </citation>
    <scope>NUCLEOTIDE SEQUENCE [LARGE SCALE GENOMIC DNA]</scope>
    <source>
        <strain evidence="2 3">NPDC048946</strain>
    </source>
</reference>
<keyword evidence="3" id="KW-1185">Reference proteome</keyword>
<evidence type="ECO:0000256" key="1">
    <source>
        <dbReference type="SAM" id="MobiDB-lite"/>
    </source>
</evidence>
<evidence type="ECO:0000313" key="2">
    <source>
        <dbReference type="EMBL" id="MEU8136072.1"/>
    </source>
</evidence>
<sequence length="69" mass="7829">MVYKIPPLTREELAAERDANPRPADCETCQSGTPVEHWPSTVGCRSSWRRGDDGIERVSRTHCTCDFCF</sequence>
<dbReference type="Proteomes" id="UP001551482">
    <property type="component" value="Unassembled WGS sequence"/>
</dbReference>
<proteinExistence type="predicted"/>
<evidence type="ECO:0000313" key="3">
    <source>
        <dbReference type="Proteomes" id="UP001551482"/>
    </source>
</evidence>
<organism evidence="2 3">
    <name type="scientific">Streptodolium elevatio</name>
    <dbReference type="NCBI Taxonomy" id="3157996"/>
    <lineage>
        <taxon>Bacteria</taxon>
        <taxon>Bacillati</taxon>
        <taxon>Actinomycetota</taxon>
        <taxon>Actinomycetes</taxon>
        <taxon>Kitasatosporales</taxon>
        <taxon>Streptomycetaceae</taxon>
        <taxon>Streptodolium</taxon>
    </lineage>
</organism>
<feature type="region of interest" description="Disordered" evidence="1">
    <location>
        <begin position="1"/>
        <end position="26"/>
    </location>
</feature>
<dbReference type="RefSeq" id="WP_358356315.1">
    <property type="nucleotide sequence ID" value="NZ_JBEZFP010000055.1"/>
</dbReference>
<protein>
    <submittedName>
        <fullName evidence="2">Uncharacterized protein</fullName>
    </submittedName>
</protein>
<comment type="caution">
    <text evidence="2">The sequence shown here is derived from an EMBL/GenBank/DDBJ whole genome shotgun (WGS) entry which is preliminary data.</text>
</comment>